<gene>
    <name evidence="1" type="ORF">WL1483_2977</name>
</gene>
<dbReference type="KEGG" id="asr:WL1483_2977"/>
<protein>
    <submittedName>
        <fullName evidence="1">MSHA biogenesis protein MshP</fullName>
    </submittedName>
</protein>
<dbReference type="AlphaFoldDB" id="A0A0S2SKZ3"/>
<evidence type="ECO:0000313" key="1">
    <source>
        <dbReference type="EMBL" id="ALP42396.1"/>
    </source>
</evidence>
<evidence type="ECO:0000313" key="2">
    <source>
        <dbReference type="Proteomes" id="UP000058114"/>
    </source>
</evidence>
<name>A0A0S2SKZ3_9GAMM</name>
<reference evidence="2" key="1">
    <citation type="submission" date="2015-10" db="EMBL/GenBank/DDBJ databases">
        <title>Complete Genome Sequence of Aeromonas schubertii strain WL1483.</title>
        <authorList>
            <person name="Liu L."/>
        </authorList>
    </citation>
    <scope>NUCLEOTIDE SEQUENCE [LARGE SCALE GENOMIC DNA]</scope>
    <source>
        <strain evidence="2">WL1483</strain>
    </source>
</reference>
<reference evidence="1 2" key="2">
    <citation type="journal article" date="2016" name="Genome Announc.">
        <title>Complete Genome Sequence of the Highly Virulent Aeromonas schubertii Strain WL1483, Isolated from Diseased Snakehead Fish (Channa argus) in China.</title>
        <authorList>
            <person name="Liu L."/>
            <person name="Li N."/>
            <person name="Zhang D."/>
            <person name="Fu X."/>
            <person name="Shi C."/>
            <person name="Lin Q."/>
            <person name="Hao G."/>
        </authorList>
    </citation>
    <scope>NUCLEOTIDE SEQUENCE [LARGE SCALE GENOMIC DNA]</scope>
    <source>
        <strain evidence="1 2">WL1483</strain>
    </source>
</reference>
<proteinExistence type="predicted"/>
<organism evidence="1 2">
    <name type="scientific">Aeromonas schubertii</name>
    <dbReference type="NCBI Taxonomy" id="652"/>
    <lineage>
        <taxon>Bacteria</taxon>
        <taxon>Pseudomonadati</taxon>
        <taxon>Pseudomonadota</taxon>
        <taxon>Gammaproteobacteria</taxon>
        <taxon>Aeromonadales</taxon>
        <taxon>Aeromonadaceae</taxon>
        <taxon>Aeromonas</taxon>
    </lineage>
</organism>
<dbReference type="PATRIC" id="fig|652.5.peg.3629"/>
<sequence>MGHARGSALMIALFVIVVMALLAAAMGRFLTDSGEKHTLEVRSTRALLAAQSGIEVALYRLFPNRTAAQQHPSPICEANRTLTFSSQAGLKGCQAVVRCAVADVLYQGTPTRGYRLESVGTCGQVDLTSANPDLVVSRTVLAEAFDGATP</sequence>
<dbReference type="Proteomes" id="UP000058114">
    <property type="component" value="Chromosome"/>
</dbReference>
<accession>A0A0S2SKZ3</accession>
<dbReference type="EMBL" id="CP013067">
    <property type="protein sequence ID" value="ALP42396.1"/>
    <property type="molecule type" value="Genomic_DNA"/>
</dbReference>